<dbReference type="EMBL" id="CAJNOM010000030">
    <property type="protein sequence ID" value="CAF0855968.1"/>
    <property type="molecule type" value="Genomic_DNA"/>
</dbReference>
<evidence type="ECO:0000313" key="4">
    <source>
        <dbReference type="Proteomes" id="UP000663832"/>
    </source>
</evidence>
<sequence>MNNTVVLLALLIVCVGTANSLECYFCGDTPANACPFPFHSGKPYVRTAYSSTGYCAKKSATAIPGDRASRGPAEPGLCNGGSGCRYTSPGIYTCCCWSNLCNTGTITSKSTITILFGALTLLLFNRYV</sequence>
<dbReference type="OrthoDB" id="10051354at2759"/>
<evidence type="ECO:0000256" key="1">
    <source>
        <dbReference type="SAM" id="SignalP"/>
    </source>
</evidence>
<dbReference type="EMBL" id="CAJNOI010000051">
    <property type="protein sequence ID" value="CAF0947758.1"/>
    <property type="molecule type" value="Genomic_DNA"/>
</dbReference>
<name>A0A814CQI2_9BILA</name>
<evidence type="ECO:0000313" key="2">
    <source>
        <dbReference type="EMBL" id="CAF0855968.1"/>
    </source>
</evidence>
<feature type="chain" id="PRO_5036224081" evidence="1">
    <location>
        <begin position="21"/>
        <end position="128"/>
    </location>
</feature>
<organism evidence="3 5">
    <name type="scientific">Adineta steineri</name>
    <dbReference type="NCBI Taxonomy" id="433720"/>
    <lineage>
        <taxon>Eukaryota</taxon>
        <taxon>Metazoa</taxon>
        <taxon>Spiralia</taxon>
        <taxon>Gnathifera</taxon>
        <taxon>Rotifera</taxon>
        <taxon>Eurotatoria</taxon>
        <taxon>Bdelloidea</taxon>
        <taxon>Adinetida</taxon>
        <taxon>Adinetidae</taxon>
        <taxon>Adineta</taxon>
    </lineage>
</organism>
<reference evidence="3" key="1">
    <citation type="submission" date="2021-02" db="EMBL/GenBank/DDBJ databases">
        <authorList>
            <person name="Nowell W R."/>
        </authorList>
    </citation>
    <scope>NUCLEOTIDE SEQUENCE</scope>
</reference>
<comment type="caution">
    <text evidence="3">The sequence shown here is derived from an EMBL/GenBank/DDBJ whole genome shotgun (WGS) entry which is preliminary data.</text>
</comment>
<evidence type="ECO:0000313" key="3">
    <source>
        <dbReference type="EMBL" id="CAF0947758.1"/>
    </source>
</evidence>
<evidence type="ECO:0000313" key="5">
    <source>
        <dbReference type="Proteomes" id="UP000663877"/>
    </source>
</evidence>
<gene>
    <name evidence="3" type="ORF">BJG266_LOCUS13033</name>
    <name evidence="2" type="ORF">QVE165_LOCUS7100</name>
</gene>
<accession>A0A814CQI2</accession>
<keyword evidence="1" id="KW-0732">Signal</keyword>
<proteinExistence type="predicted"/>
<dbReference type="Proteomes" id="UP000663877">
    <property type="component" value="Unassembled WGS sequence"/>
</dbReference>
<dbReference type="Proteomes" id="UP000663832">
    <property type="component" value="Unassembled WGS sequence"/>
</dbReference>
<feature type="signal peptide" evidence="1">
    <location>
        <begin position="1"/>
        <end position="20"/>
    </location>
</feature>
<dbReference type="AlphaFoldDB" id="A0A814CQI2"/>
<keyword evidence="4" id="KW-1185">Reference proteome</keyword>
<protein>
    <submittedName>
        <fullName evidence="3">Uncharacterized protein</fullName>
    </submittedName>
</protein>